<evidence type="ECO:0000313" key="7">
    <source>
        <dbReference type="Proteomes" id="UP000663824"/>
    </source>
</evidence>
<dbReference type="AlphaFoldDB" id="A0A816XF01"/>
<dbReference type="Proteomes" id="UP000681967">
    <property type="component" value="Unassembled WGS sequence"/>
</dbReference>
<evidence type="ECO:0000313" key="1">
    <source>
        <dbReference type="EMBL" id="CAF1620354.1"/>
    </source>
</evidence>
<gene>
    <name evidence="6" type="ORF">BYL167_LOCUS33422</name>
    <name evidence="1" type="ORF">CJN711_LOCUS37818</name>
    <name evidence="5" type="ORF">GIL414_LOCUS30228</name>
    <name evidence="2" type="ORF">KQP761_LOCUS24749</name>
    <name evidence="4" type="ORF">MBJ925_LOCUS30414</name>
    <name evidence="3" type="ORF">WKI299_LOCUS14015</name>
</gene>
<evidence type="ECO:0008006" key="8">
    <source>
        <dbReference type="Google" id="ProtNLM"/>
    </source>
</evidence>
<dbReference type="EMBL" id="CAJNOW010013500">
    <property type="protein sequence ID" value="CAF1621603.1"/>
    <property type="molecule type" value="Genomic_DNA"/>
</dbReference>
<dbReference type="InterPro" id="IPR008775">
    <property type="entry name" value="Phytyl_CoA_dOase-like"/>
</dbReference>
<dbReference type="Proteomes" id="UP000663824">
    <property type="component" value="Unassembled WGS sequence"/>
</dbReference>
<evidence type="ECO:0000313" key="6">
    <source>
        <dbReference type="EMBL" id="CAF4443349.1"/>
    </source>
</evidence>
<dbReference type="OrthoDB" id="445007at2759"/>
<organism evidence="4 7">
    <name type="scientific">Rotaria magnacalcarata</name>
    <dbReference type="NCBI Taxonomy" id="392030"/>
    <lineage>
        <taxon>Eukaryota</taxon>
        <taxon>Metazoa</taxon>
        <taxon>Spiralia</taxon>
        <taxon>Gnathifera</taxon>
        <taxon>Rotifera</taxon>
        <taxon>Eurotatoria</taxon>
        <taxon>Bdelloidea</taxon>
        <taxon>Philodinida</taxon>
        <taxon>Philodinidae</taxon>
        <taxon>Rotaria</taxon>
    </lineage>
</organism>
<dbReference type="PANTHER" id="PTHR31630">
    <property type="entry name" value="PHYTANOYL-COA DIOXYGENASE-RELATED-RELATED"/>
    <property type="match status" value="1"/>
</dbReference>
<evidence type="ECO:0000313" key="4">
    <source>
        <dbReference type="EMBL" id="CAF2146078.1"/>
    </source>
</evidence>
<dbReference type="Pfam" id="PF05721">
    <property type="entry name" value="PhyH"/>
    <property type="match status" value="1"/>
</dbReference>
<dbReference type="Proteomes" id="UP000681720">
    <property type="component" value="Unassembled WGS sequence"/>
</dbReference>
<comment type="caution">
    <text evidence="4">The sequence shown here is derived from an EMBL/GenBank/DDBJ whole genome shotgun (WGS) entry which is preliminary data.</text>
</comment>
<evidence type="ECO:0000313" key="3">
    <source>
        <dbReference type="EMBL" id="CAF2070289.1"/>
    </source>
</evidence>
<accession>A0A816XF01</accession>
<proteinExistence type="predicted"/>
<dbReference type="Proteomes" id="UP000663834">
    <property type="component" value="Unassembled WGS sequence"/>
</dbReference>
<name>A0A816XF01_9BILA</name>
<reference evidence="4" key="1">
    <citation type="submission" date="2021-02" db="EMBL/GenBank/DDBJ databases">
        <authorList>
            <person name="Nowell W R."/>
        </authorList>
    </citation>
    <scope>NUCLEOTIDE SEQUENCE</scope>
</reference>
<dbReference type="EMBL" id="CAJOBJ010057300">
    <property type="protein sequence ID" value="CAF4402605.1"/>
    <property type="molecule type" value="Genomic_DNA"/>
</dbReference>
<protein>
    <recommendedName>
        <fullName evidence="8">Phytanoyl-CoA dioxygenase</fullName>
    </recommendedName>
</protein>
<dbReference type="Proteomes" id="UP000663855">
    <property type="component" value="Unassembled WGS sequence"/>
</dbReference>
<dbReference type="EMBL" id="CAJNOV010018477">
    <property type="protein sequence ID" value="CAF1620354.1"/>
    <property type="molecule type" value="Genomic_DNA"/>
</dbReference>
<dbReference type="PANTHER" id="PTHR31630:SF10">
    <property type="entry name" value="PHYTANOYL-COA DIOXYGENASE"/>
    <property type="match status" value="1"/>
</dbReference>
<dbReference type="SUPFAM" id="SSF51197">
    <property type="entry name" value="Clavaminate synthase-like"/>
    <property type="match status" value="1"/>
</dbReference>
<evidence type="ECO:0000313" key="5">
    <source>
        <dbReference type="EMBL" id="CAF4402605.1"/>
    </source>
</evidence>
<sequence length="341" mass="39109">MAASCTYSNCNYLHIDRAALTPRFSIVDNESLNDGIAYLNNHGYAVFSDVLSQDEISTNIDSLWQFFENIPGCRIQRRDPSTWSNYWPGFTTHGVVNNCGIGQSDFMWNIRSNPNVKRVFSQIWNTNQLLVSFDGCGIFRDWRYDARWKTKGGWFHVDQNPVSKPDRCCIQGFVSLTNQNENTGGFIAIPNSHLRFAELATLARGTRDFVMIPRDHRILDNGRAIGKLVQCQAGDLVLWDSRLVHCNSPAFSIQERRDDEPVDFLRIVAYVSMSPPVFIRDYTLEQFRKQRKSMVENNCTLTHWSTELKQTREPGDLPTISLKKFNAYQRALILGTDTDDT</sequence>
<dbReference type="Gene3D" id="2.60.120.620">
    <property type="entry name" value="q2cbj1_9rhob like domain"/>
    <property type="match status" value="1"/>
</dbReference>
<dbReference type="EMBL" id="CAJNRF010005371">
    <property type="protein sequence ID" value="CAF2070289.1"/>
    <property type="molecule type" value="Genomic_DNA"/>
</dbReference>
<dbReference type="Proteomes" id="UP000663856">
    <property type="component" value="Unassembled WGS sequence"/>
</dbReference>
<dbReference type="EMBL" id="CAJNRE010016429">
    <property type="protein sequence ID" value="CAF2146078.1"/>
    <property type="molecule type" value="Genomic_DNA"/>
</dbReference>
<evidence type="ECO:0000313" key="2">
    <source>
        <dbReference type="EMBL" id="CAF1621603.1"/>
    </source>
</evidence>
<dbReference type="EMBL" id="CAJOBH010064879">
    <property type="protein sequence ID" value="CAF4443349.1"/>
    <property type="molecule type" value="Genomic_DNA"/>
</dbReference>